<reference evidence="1 2" key="1">
    <citation type="submission" date="2017-02" db="EMBL/GenBank/DDBJ databases">
        <title>The new phylogeny of genus Mycobacterium.</title>
        <authorList>
            <person name="Tortoli E."/>
            <person name="Trovato A."/>
            <person name="Cirillo D.M."/>
        </authorList>
    </citation>
    <scope>NUCLEOTIDE SEQUENCE [LARGE SCALE GENOMIC DNA]</scope>
    <source>
        <strain evidence="1 2">IP1130001</strain>
    </source>
</reference>
<gene>
    <name evidence="1" type="ORF">BST29_19840</name>
</gene>
<name>A0ABX3SP92_MYCMA</name>
<organism evidence="1 2">
    <name type="scientific">Mycobacterium malmoense</name>
    <dbReference type="NCBI Taxonomy" id="1780"/>
    <lineage>
        <taxon>Bacteria</taxon>
        <taxon>Bacillati</taxon>
        <taxon>Actinomycetota</taxon>
        <taxon>Actinomycetes</taxon>
        <taxon>Mycobacteriales</taxon>
        <taxon>Mycobacteriaceae</taxon>
        <taxon>Mycobacterium</taxon>
    </lineage>
</organism>
<evidence type="ECO:0000313" key="2">
    <source>
        <dbReference type="Proteomes" id="UP000243140"/>
    </source>
</evidence>
<accession>A0ABX3SP92</accession>
<dbReference type="Proteomes" id="UP000243140">
    <property type="component" value="Unassembled WGS sequence"/>
</dbReference>
<proteinExistence type="predicted"/>
<keyword evidence="2" id="KW-1185">Reference proteome</keyword>
<comment type="caution">
    <text evidence="1">The sequence shown here is derived from an EMBL/GenBank/DDBJ whole genome shotgun (WGS) entry which is preliminary data.</text>
</comment>
<dbReference type="EMBL" id="MVHV01000024">
    <property type="protein sequence ID" value="ORA79107.1"/>
    <property type="molecule type" value="Genomic_DNA"/>
</dbReference>
<evidence type="ECO:0000313" key="1">
    <source>
        <dbReference type="EMBL" id="ORA79107.1"/>
    </source>
</evidence>
<protein>
    <submittedName>
        <fullName evidence="1">Uncharacterized protein</fullName>
    </submittedName>
</protein>
<sequence length="194" mass="21926">MYQSEYARMFLESVSLEPAARLSDSLATEYIKAIESPPDWPREDLLVYNSAKGLPRTELVLQALNECGRRMPAVVPIKGMTSGQVRRLLGRAKVYIDFGDHPGKDRLPREAAALGACILVGRRGSAANSIDMPIAEEFKIDDRMPGFERLAANSIYMLMDDFEHHRTRFNFYRQLIAREPAGFFDDVEAIFPPD</sequence>